<dbReference type="GO" id="GO:0005576">
    <property type="term" value="C:extracellular region"/>
    <property type="evidence" value="ECO:0007669"/>
    <property type="project" value="UniProtKB-SubCell"/>
</dbReference>
<evidence type="ECO:0000259" key="9">
    <source>
        <dbReference type="PROSITE" id="PS51767"/>
    </source>
</evidence>
<feature type="signal peptide" evidence="8">
    <location>
        <begin position="1"/>
        <end position="28"/>
    </location>
</feature>
<dbReference type="PANTHER" id="PTHR47967">
    <property type="entry name" value="OS07G0603500 PROTEIN-RELATED"/>
    <property type="match status" value="1"/>
</dbReference>
<dbReference type="InterPro" id="IPR033121">
    <property type="entry name" value="PEPTIDASE_A1"/>
</dbReference>
<dbReference type="PANTHER" id="PTHR47967:SF66">
    <property type="entry name" value="ASPARTIC PROTEINASE CDR1-RELATED"/>
    <property type="match status" value="1"/>
</dbReference>
<evidence type="ECO:0000256" key="6">
    <source>
        <dbReference type="ARBA" id="ARBA00022801"/>
    </source>
</evidence>
<comment type="similarity">
    <text evidence="2">Belongs to the peptidase A1 family.</text>
</comment>
<comment type="caution">
    <text evidence="10">The sequence shown here is derived from an EMBL/GenBank/DDBJ whole genome shotgun (WGS) entry which is preliminary data.</text>
</comment>
<dbReference type="Gene3D" id="2.40.70.10">
    <property type="entry name" value="Acid Proteases"/>
    <property type="match status" value="1"/>
</dbReference>
<evidence type="ECO:0000256" key="8">
    <source>
        <dbReference type="SAM" id="SignalP"/>
    </source>
</evidence>
<dbReference type="Pfam" id="PF14543">
    <property type="entry name" value="TAXi_N"/>
    <property type="match status" value="1"/>
</dbReference>
<dbReference type="FunFam" id="2.40.70.10:FF:000050">
    <property type="entry name" value="Aspartic proteinase CDR1"/>
    <property type="match status" value="1"/>
</dbReference>
<evidence type="ECO:0000256" key="1">
    <source>
        <dbReference type="ARBA" id="ARBA00004613"/>
    </source>
</evidence>
<keyword evidence="3" id="KW-0964">Secreted</keyword>
<keyword evidence="11" id="KW-1185">Reference proteome</keyword>
<dbReference type="EMBL" id="JAAARO010000015">
    <property type="protein sequence ID" value="KAF5735277.1"/>
    <property type="molecule type" value="Genomic_DNA"/>
</dbReference>
<name>A0A7J7CMF0_TRIWF</name>
<gene>
    <name evidence="10" type="ORF">HS088_TW15G00778</name>
</gene>
<dbReference type="InterPro" id="IPR032799">
    <property type="entry name" value="TAXi_C"/>
</dbReference>
<dbReference type="CDD" id="cd05476">
    <property type="entry name" value="pepsin_A_like_plant"/>
    <property type="match status" value="1"/>
</dbReference>
<reference evidence="10 11" key="1">
    <citation type="journal article" date="2020" name="Nat. Commun.">
        <title>Genome of Tripterygium wilfordii and identification of cytochrome P450 involved in triptolide biosynthesis.</title>
        <authorList>
            <person name="Tu L."/>
            <person name="Su P."/>
            <person name="Zhang Z."/>
            <person name="Gao L."/>
            <person name="Wang J."/>
            <person name="Hu T."/>
            <person name="Zhou J."/>
            <person name="Zhang Y."/>
            <person name="Zhao Y."/>
            <person name="Liu Y."/>
            <person name="Song Y."/>
            <person name="Tong Y."/>
            <person name="Lu Y."/>
            <person name="Yang J."/>
            <person name="Xu C."/>
            <person name="Jia M."/>
            <person name="Peters R.J."/>
            <person name="Huang L."/>
            <person name="Gao W."/>
        </authorList>
    </citation>
    <scope>NUCLEOTIDE SEQUENCE [LARGE SCALE GENOMIC DNA]</scope>
    <source>
        <strain evidence="11">cv. XIE 37</strain>
        <tissue evidence="10">Leaf</tissue>
    </source>
</reference>
<accession>A0A7J7CMF0</accession>
<keyword evidence="8" id="KW-0732">Signal</keyword>
<feature type="chain" id="PRO_5029909068" evidence="8">
    <location>
        <begin position="29"/>
        <end position="307"/>
    </location>
</feature>
<keyword evidence="6" id="KW-0378">Hydrolase</keyword>
<dbReference type="Pfam" id="PF14541">
    <property type="entry name" value="TAXi_C"/>
    <property type="match status" value="1"/>
</dbReference>
<feature type="domain" description="Peptidase A1" evidence="9">
    <location>
        <begin position="1"/>
        <end position="300"/>
    </location>
</feature>
<protein>
    <submittedName>
        <fullName evidence="10">Putative Eukaryotic aspartyl protease family protein</fullName>
    </submittedName>
</protein>
<dbReference type="InterPro" id="IPR032861">
    <property type="entry name" value="TAXi_N"/>
</dbReference>
<keyword evidence="5" id="KW-0064">Aspartyl protease</keyword>
<comment type="subcellular location">
    <subcellularLocation>
        <location evidence="1">Secreted</location>
    </subcellularLocation>
</comment>
<evidence type="ECO:0000256" key="7">
    <source>
        <dbReference type="ARBA" id="ARBA00023180"/>
    </source>
</evidence>
<dbReference type="InterPro" id="IPR021109">
    <property type="entry name" value="Peptidase_aspartic_dom_sf"/>
</dbReference>
<dbReference type="AlphaFoldDB" id="A0A7J7CMF0"/>
<evidence type="ECO:0000256" key="2">
    <source>
        <dbReference type="ARBA" id="ARBA00007447"/>
    </source>
</evidence>
<evidence type="ECO:0000313" key="10">
    <source>
        <dbReference type="EMBL" id="KAF5735277.1"/>
    </source>
</evidence>
<evidence type="ECO:0000313" key="11">
    <source>
        <dbReference type="Proteomes" id="UP000593562"/>
    </source>
</evidence>
<dbReference type="SUPFAM" id="SSF50630">
    <property type="entry name" value="Acid proteases"/>
    <property type="match status" value="1"/>
</dbReference>
<dbReference type="InterPro" id="IPR034161">
    <property type="entry name" value="Pepsin-like_plant"/>
</dbReference>
<dbReference type="InterPro" id="IPR051708">
    <property type="entry name" value="Plant_Aspart_Prot_A1"/>
</dbReference>
<evidence type="ECO:0000256" key="4">
    <source>
        <dbReference type="ARBA" id="ARBA00022670"/>
    </source>
</evidence>
<dbReference type="InParanoid" id="A0A7J7CMF0"/>
<dbReference type="GO" id="GO:0006508">
    <property type="term" value="P:proteolysis"/>
    <property type="evidence" value="ECO:0007669"/>
    <property type="project" value="UniProtKB-KW"/>
</dbReference>
<proteinExistence type="inferred from homology"/>
<evidence type="ECO:0000256" key="3">
    <source>
        <dbReference type="ARBA" id="ARBA00022525"/>
    </source>
</evidence>
<dbReference type="Proteomes" id="UP000593562">
    <property type="component" value="Unassembled WGS sequence"/>
</dbReference>
<dbReference type="InterPro" id="IPR001969">
    <property type="entry name" value="Aspartic_peptidase_AS"/>
</dbReference>
<keyword evidence="7" id="KW-0325">Glycoprotein</keyword>
<dbReference type="GO" id="GO:0004190">
    <property type="term" value="F:aspartic-type endopeptidase activity"/>
    <property type="evidence" value="ECO:0007669"/>
    <property type="project" value="UniProtKB-KW"/>
</dbReference>
<sequence length="307" mass="32936">MAAIVNTLPLFFVACAIALSLGFSCAEAESDGFSVELIHCDSPKSPFFNSSETHTERLSKAFARSLRHVNHFSKSLFSTKIPESMVIPDHDTLTFGSTAGLPVSFPKLIFGCGHNNAGTFKERATGIVGLGGGSVSLIPQLGAGVVSTPITSQALYPVFYYLTLEAISVGNKRIENTKPISGEGNIAIDSGTTFTVLPSRLYSEIESEILKNVAAKRVPDPTGTLSLCYQYTPALRYPTLTAHFTNADVKLSPNNVFLLMNDQVVCLALGPTDKVPIFGNIVQIGFLVGYDIQKKTVSFMPIDCSKA</sequence>
<dbReference type="PROSITE" id="PS00141">
    <property type="entry name" value="ASP_PROTEASE"/>
    <property type="match status" value="1"/>
</dbReference>
<evidence type="ECO:0000256" key="5">
    <source>
        <dbReference type="ARBA" id="ARBA00022750"/>
    </source>
</evidence>
<dbReference type="PROSITE" id="PS51767">
    <property type="entry name" value="PEPTIDASE_A1"/>
    <property type="match status" value="1"/>
</dbReference>
<keyword evidence="4 10" id="KW-0645">Protease</keyword>
<organism evidence="10 11">
    <name type="scientific">Tripterygium wilfordii</name>
    <name type="common">Thunder God vine</name>
    <dbReference type="NCBI Taxonomy" id="458696"/>
    <lineage>
        <taxon>Eukaryota</taxon>
        <taxon>Viridiplantae</taxon>
        <taxon>Streptophyta</taxon>
        <taxon>Embryophyta</taxon>
        <taxon>Tracheophyta</taxon>
        <taxon>Spermatophyta</taxon>
        <taxon>Magnoliopsida</taxon>
        <taxon>eudicotyledons</taxon>
        <taxon>Gunneridae</taxon>
        <taxon>Pentapetalae</taxon>
        <taxon>rosids</taxon>
        <taxon>fabids</taxon>
        <taxon>Celastrales</taxon>
        <taxon>Celastraceae</taxon>
        <taxon>Tripterygium</taxon>
    </lineage>
</organism>